<keyword evidence="5" id="KW-1185">Reference proteome</keyword>
<proteinExistence type="inferred from homology"/>
<name>A0A0E0K9T4_ORYPU</name>
<evidence type="ECO:0000256" key="3">
    <source>
        <dbReference type="ARBA" id="ARBA00023315"/>
    </source>
</evidence>
<dbReference type="Gramene" id="OPUNC03G06070.1">
    <property type="protein sequence ID" value="OPUNC03G06070.1"/>
    <property type="gene ID" value="OPUNC03G06070"/>
</dbReference>
<evidence type="ECO:0000256" key="2">
    <source>
        <dbReference type="ARBA" id="ARBA00022679"/>
    </source>
</evidence>
<organism evidence="4">
    <name type="scientific">Oryza punctata</name>
    <name type="common">Red rice</name>
    <dbReference type="NCBI Taxonomy" id="4537"/>
    <lineage>
        <taxon>Eukaryota</taxon>
        <taxon>Viridiplantae</taxon>
        <taxon>Streptophyta</taxon>
        <taxon>Embryophyta</taxon>
        <taxon>Tracheophyta</taxon>
        <taxon>Spermatophyta</taxon>
        <taxon>Magnoliopsida</taxon>
        <taxon>Liliopsida</taxon>
        <taxon>Poales</taxon>
        <taxon>Poaceae</taxon>
        <taxon>BOP clade</taxon>
        <taxon>Oryzoideae</taxon>
        <taxon>Oryzeae</taxon>
        <taxon>Oryzinae</taxon>
        <taxon>Oryza</taxon>
    </lineage>
</organism>
<dbReference type="HOGENOM" id="CLU_014546_6_0_1"/>
<reference evidence="4" key="1">
    <citation type="submission" date="2015-04" db="UniProtKB">
        <authorList>
            <consortium name="EnsemblPlants"/>
        </authorList>
    </citation>
    <scope>IDENTIFICATION</scope>
</reference>
<dbReference type="FunFam" id="3.30.559.10:FF:000008">
    <property type="entry name" value="Tryptamine hydroxycinnamoyl transferase"/>
    <property type="match status" value="1"/>
</dbReference>
<comment type="similarity">
    <text evidence="1">Belongs to the plant acyltransferase family.</text>
</comment>
<dbReference type="AlphaFoldDB" id="A0A0E0K9T4"/>
<protein>
    <submittedName>
        <fullName evidence="4">Uncharacterized protein</fullName>
    </submittedName>
</protein>
<evidence type="ECO:0000313" key="4">
    <source>
        <dbReference type="EnsemblPlants" id="OPUNC03G06070.1"/>
    </source>
</evidence>
<sequence>MEITSTSMLTPVYGTSHPLAGAEVQLTVFDRAAFDLYVPSVLAYRAPAPSNEAIKEGLLRAVAAYPHLAGRLAVDRHGRRFLHVNDQGVLVIEATVDAELDDMEITSTSMLTPVYGTSHPLAGAEVQLTVFDRAAFDLYVPSVLAYRAPAPSNEAIKEGLLRAVAAYPHLAGRLAVDRHGRRFLHVNDQGVLVIEATVDAELDDVLANSGRAMATDVADLYPAMPEDNVVGAALLQVKLIRYRCGGLVVGSICHHHTADGHSMSAFFTAWATAVREGKGFTVPTPFLDRAATAVPRTPSAPAFDHRSIEFEGAEAAGAGRSYAAVPLDKIKDLTVHFTAEFVADLKARVGGRCSTFQCLLAHVWKKITAARDLSPEEFTQVRVAVNCRGRANPPVPMDFFGNMVLWAFPRMQARELLHASYGTVVGAIRDAVARIDGEYIQSFVDFGGAAADGGELVATAAAAGTMLCPDLEVDSWLGFRFHQMDLGTGPPAAFLPPDLPVEGLMVFVPSHTAKDGVDVFMAVAEHHVEAFERICYSLEEGHGHHVGPCHL</sequence>
<dbReference type="EnsemblPlants" id="OPUNC03G06070.1">
    <property type="protein sequence ID" value="OPUNC03G06070.1"/>
    <property type="gene ID" value="OPUNC03G06070"/>
</dbReference>
<keyword evidence="3" id="KW-0012">Acyltransferase</keyword>
<dbReference type="SUPFAM" id="SSF52777">
    <property type="entry name" value="CoA-dependent acyltransferases"/>
    <property type="match status" value="1"/>
</dbReference>
<dbReference type="InterPro" id="IPR023213">
    <property type="entry name" value="CAT-like_dom_sf"/>
</dbReference>
<dbReference type="GO" id="GO:0050734">
    <property type="term" value="F:hydroxycinnamoyltransferase activity"/>
    <property type="evidence" value="ECO:0007669"/>
    <property type="project" value="UniProtKB-ARBA"/>
</dbReference>
<dbReference type="STRING" id="4537.A0A0E0K9T4"/>
<dbReference type="PANTHER" id="PTHR31642:SF331">
    <property type="entry name" value="TRYPTAMINE BENZOYLTRANSFERASE 2"/>
    <property type="match status" value="1"/>
</dbReference>
<accession>A0A0E0K9T4</accession>
<reference evidence="4" key="2">
    <citation type="submission" date="2018-05" db="EMBL/GenBank/DDBJ databases">
        <title>OpunRS2 (Oryza punctata Reference Sequence Version 2).</title>
        <authorList>
            <person name="Zhang J."/>
            <person name="Kudrna D."/>
            <person name="Lee S."/>
            <person name="Talag J."/>
            <person name="Welchert J."/>
            <person name="Wing R.A."/>
        </authorList>
    </citation>
    <scope>NUCLEOTIDE SEQUENCE [LARGE SCALE GENOMIC DNA]</scope>
</reference>
<dbReference type="Pfam" id="PF02458">
    <property type="entry name" value="Transferase"/>
    <property type="match status" value="1"/>
</dbReference>
<dbReference type="Gene3D" id="3.30.559.10">
    <property type="entry name" value="Chloramphenicol acetyltransferase-like domain"/>
    <property type="match status" value="3"/>
</dbReference>
<dbReference type="InterPro" id="IPR050317">
    <property type="entry name" value="Plant_Fungal_Acyltransferase"/>
</dbReference>
<evidence type="ECO:0000256" key="1">
    <source>
        <dbReference type="ARBA" id="ARBA00009861"/>
    </source>
</evidence>
<dbReference type="OMA" id="RFHQMDL"/>
<dbReference type="Proteomes" id="UP000026962">
    <property type="component" value="Chromosome 3"/>
</dbReference>
<dbReference type="PANTHER" id="PTHR31642">
    <property type="entry name" value="TRICHOTHECENE 3-O-ACETYLTRANSFERASE"/>
    <property type="match status" value="1"/>
</dbReference>
<evidence type="ECO:0000313" key="5">
    <source>
        <dbReference type="Proteomes" id="UP000026962"/>
    </source>
</evidence>
<dbReference type="eggNOG" id="ENOG502QVP8">
    <property type="taxonomic scope" value="Eukaryota"/>
</dbReference>
<keyword evidence="2" id="KW-0808">Transferase</keyword>